<gene>
    <name evidence="2" type="ORF">CALVIDRAFT_290703</name>
</gene>
<evidence type="ECO:0000313" key="2">
    <source>
        <dbReference type="EMBL" id="KZO92905.1"/>
    </source>
</evidence>
<organism evidence="2 3">
    <name type="scientific">Calocera viscosa (strain TUFC12733)</name>
    <dbReference type="NCBI Taxonomy" id="1330018"/>
    <lineage>
        <taxon>Eukaryota</taxon>
        <taxon>Fungi</taxon>
        <taxon>Dikarya</taxon>
        <taxon>Basidiomycota</taxon>
        <taxon>Agaricomycotina</taxon>
        <taxon>Dacrymycetes</taxon>
        <taxon>Dacrymycetales</taxon>
        <taxon>Dacrymycetaceae</taxon>
        <taxon>Calocera</taxon>
    </lineage>
</organism>
<evidence type="ECO:0000256" key="1">
    <source>
        <dbReference type="SAM" id="MobiDB-lite"/>
    </source>
</evidence>
<keyword evidence="3" id="KW-1185">Reference proteome</keyword>
<dbReference type="Proteomes" id="UP000076738">
    <property type="component" value="Unassembled WGS sequence"/>
</dbReference>
<dbReference type="EMBL" id="KV417306">
    <property type="protein sequence ID" value="KZO92905.1"/>
    <property type="molecule type" value="Genomic_DNA"/>
</dbReference>
<reference evidence="2 3" key="1">
    <citation type="journal article" date="2016" name="Mol. Biol. Evol.">
        <title>Comparative Genomics of Early-Diverging Mushroom-Forming Fungi Provides Insights into the Origins of Lignocellulose Decay Capabilities.</title>
        <authorList>
            <person name="Nagy L.G."/>
            <person name="Riley R."/>
            <person name="Tritt A."/>
            <person name="Adam C."/>
            <person name="Daum C."/>
            <person name="Floudas D."/>
            <person name="Sun H."/>
            <person name="Yadav J.S."/>
            <person name="Pangilinan J."/>
            <person name="Larsson K.H."/>
            <person name="Matsuura K."/>
            <person name="Barry K."/>
            <person name="Labutti K."/>
            <person name="Kuo R."/>
            <person name="Ohm R.A."/>
            <person name="Bhattacharya S.S."/>
            <person name="Shirouzu T."/>
            <person name="Yoshinaga Y."/>
            <person name="Martin F.M."/>
            <person name="Grigoriev I.V."/>
            <person name="Hibbett D.S."/>
        </authorList>
    </citation>
    <scope>NUCLEOTIDE SEQUENCE [LARGE SCALE GENOMIC DNA]</scope>
    <source>
        <strain evidence="2 3">TUFC12733</strain>
    </source>
</reference>
<sequence length="84" mass="9696">MHLHTQRLCLPNVPVAPNEPTDPQNADFSSYPLFFSTWDEEGNPVENHTTLGGGRKPKTFWDVAREKGWMDGWKPETEDEARQR</sequence>
<name>A0A167IS44_CALVF</name>
<protein>
    <submittedName>
        <fullName evidence="2">Uncharacterized protein</fullName>
    </submittedName>
</protein>
<proteinExistence type="predicted"/>
<feature type="region of interest" description="Disordered" evidence="1">
    <location>
        <begin position="1"/>
        <end position="29"/>
    </location>
</feature>
<accession>A0A167IS44</accession>
<evidence type="ECO:0000313" key="3">
    <source>
        <dbReference type="Proteomes" id="UP000076738"/>
    </source>
</evidence>
<dbReference type="OrthoDB" id="10393954at2759"/>
<dbReference type="AlphaFoldDB" id="A0A167IS44"/>